<dbReference type="Gene3D" id="1.20.140.50">
    <property type="entry name" value="alix/aip1 like domains"/>
    <property type="match status" value="1"/>
</dbReference>
<feature type="compositionally biased region" description="Low complexity" evidence="6">
    <location>
        <begin position="849"/>
        <end position="865"/>
    </location>
</feature>
<dbReference type="SUPFAM" id="SSF52799">
    <property type="entry name" value="(Phosphotyrosine protein) phosphatases II"/>
    <property type="match status" value="1"/>
</dbReference>
<name>A0A0K2VE59_LEPSM</name>
<feature type="compositionally biased region" description="Polar residues" evidence="6">
    <location>
        <begin position="913"/>
        <end position="947"/>
    </location>
</feature>
<evidence type="ECO:0000256" key="5">
    <source>
        <dbReference type="SAM" id="Coils"/>
    </source>
</evidence>
<dbReference type="Pfam" id="PF03097">
    <property type="entry name" value="BRO1"/>
    <property type="match status" value="1"/>
</dbReference>
<dbReference type="Gene3D" id="1.20.120.560">
    <property type="entry name" value="alix/aip1 in complex with the ypdl late domain"/>
    <property type="match status" value="1"/>
</dbReference>
<evidence type="ECO:0000259" key="7">
    <source>
        <dbReference type="PROSITE" id="PS50055"/>
    </source>
</evidence>
<dbReference type="SMART" id="SM00194">
    <property type="entry name" value="PTPc"/>
    <property type="match status" value="1"/>
</dbReference>
<evidence type="ECO:0000256" key="1">
    <source>
        <dbReference type="ARBA" id="ARBA00004177"/>
    </source>
</evidence>
<dbReference type="SMART" id="SM00404">
    <property type="entry name" value="PTPc_motif"/>
    <property type="match status" value="1"/>
</dbReference>
<dbReference type="GO" id="GO:0032456">
    <property type="term" value="P:endocytic recycling"/>
    <property type="evidence" value="ECO:0007669"/>
    <property type="project" value="TreeGrafter"/>
</dbReference>
<dbReference type="PANTHER" id="PTHR23030">
    <property type="entry name" value="PCD6 INTERACTING PROTEIN-RELATED"/>
    <property type="match status" value="1"/>
</dbReference>
<evidence type="ECO:0000256" key="3">
    <source>
        <dbReference type="ARBA" id="ARBA00022490"/>
    </source>
</evidence>
<comment type="subcellular location">
    <subcellularLocation>
        <location evidence="2">Cytoplasm</location>
    </subcellularLocation>
    <subcellularLocation>
        <location evidence="1">Endosome</location>
    </subcellularLocation>
</comment>
<keyword evidence="3" id="KW-0963">Cytoplasm</keyword>
<dbReference type="InterPro" id="IPR029021">
    <property type="entry name" value="Prot-tyrosine_phosphatase-like"/>
</dbReference>
<evidence type="ECO:0000256" key="6">
    <source>
        <dbReference type="SAM" id="MobiDB-lite"/>
    </source>
</evidence>
<dbReference type="PROSITE" id="PS51180">
    <property type="entry name" value="BRO1"/>
    <property type="match status" value="1"/>
</dbReference>
<feature type="domain" description="Tyrosine-protein phosphatase" evidence="7">
    <location>
        <begin position="1408"/>
        <end position="1643"/>
    </location>
</feature>
<evidence type="ECO:0000313" key="9">
    <source>
        <dbReference type="EMBL" id="CDW48171.1"/>
    </source>
</evidence>
<feature type="compositionally biased region" description="Polar residues" evidence="6">
    <location>
        <begin position="1151"/>
        <end position="1174"/>
    </location>
</feature>
<evidence type="ECO:0000256" key="2">
    <source>
        <dbReference type="ARBA" id="ARBA00004496"/>
    </source>
</evidence>
<dbReference type="Gene3D" id="3.90.190.10">
    <property type="entry name" value="Protein tyrosine phosphatase superfamily"/>
    <property type="match status" value="1"/>
</dbReference>
<dbReference type="PROSITE" id="PS50055">
    <property type="entry name" value="TYR_PHOSPHATASE_PTP"/>
    <property type="match status" value="1"/>
</dbReference>
<feature type="compositionally biased region" description="Polar residues" evidence="6">
    <location>
        <begin position="809"/>
        <end position="818"/>
    </location>
</feature>
<dbReference type="Gene3D" id="1.25.40.280">
    <property type="entry name" value="alix/aip1 like domains"/>
    <property type="match status" value="1"/>
</dbReference>
<dbReference type="InterPro" id="IPR038499">
    <property type="entry name" value="BRO1_sf"/>
</dbReference>
<evidence type="ECO:0000256" key="4">
    <source>
        <dbReference type="ARBA" id="ARBA00022753"/>
    </source>
</evidence>
<sequence length="1726" mass="192527">MEGVPRLPMLKCELKRSPDNEGISSRLRELIRGRYGETGFEEEIREFETLRAHACIRVSKDVSGIAEVKKYYAQLSFLKNRLELDPDDEEGGIPWSWYTLYNDSNPVIVAFNDISLEMSSVLYNSGALHSILASEEPRISSEEMKMACTHFQCAAWAFHIIPDRCTSIRSTDIDSDVLAFLSQVCLAQAQECILEKSILDHRKATIVAKVGAQVVDYYLQAKRKIDGSFSKNEEENIYEIVGSKLAKLWLHYVDFKMHFYTAVSFYYMGLQSEEAQKMGERVAYLEAASNALKTASSKGKSLVSSSLASEIFDKALIGSALSFSSDVINGKFDNAKKENEFVYHESVPDINTLPELKGASLVKGIGFEVTDIDISGKDIFSKLVPIEAHESSSLYSEEKAKLLRTVGDEIEKKDSELAVFLASLSLDEIPEPGEQEYLPPELIECVAGLSVKKDAISKLAEAMKQIDTVTCSVDSAIEQLKQVLEKEDEEEKEFQALLGEKRTSHLNVDLKRELDTFIEARAVASESTSTLHNAMQLHLENFNLLGKPLEELEKIVPSMKDLDEESEHNIDDILLIYNKVKEMKSQRIFLLDKLRDEIQSDDITKKLILYKNKDLSEVFSTELKKHDSVIQLIRTNLGAQSNILQIFADTNAKCVDTRCTVSKLLSARKDLINSLVDSYHTYDDLLHKTAKGLQFYDKLESNVSKALSKAKGVVKVQSEERDALIAKNMPSPNPNFSVGPRLNNFNPVIASAPPNASGKPTLKDYLNAMKIQDNKQVYQATSVPQIPSQTRPLPSEQNKALGEEPSPISKPTSTNESKVSAPLHYSQSRATYTSGTEASNNMTLATASPQIQQQEQHRQYYQPPSSIAPPPNSSPFYQYPTNIPSSSSNSINKPGTEKMKPYSHPQPSGHPSGISSYPPNQSNYYGQNYGTANTSQVPPNPQYFNSSQNQTYLNQIKNKDISSSDSNPPQVTEQKSNQFIVQGNYQLNNQPYPSYNHQTNQYPYNYSMPCGEVVAPANNTLQKNLGIQYPTTLSQPYSDSSTQNLQSSATPAHLIQQRNPFLATTTNQMPQLMSQYPPQLNQPSSYVHTSNEANYNQSSNLTQQQQFLTQQYGQQAYSGQIQSGYNYNHGASSVGSVNYNSYSSVPAFQTHHPSNTGHQNSIAQSPKSNSTVSHVQNTVNNSLLQPPQQVHQQRLCYQNPMHQYQQGGIQNPISTTATSMDNGYSGGVTPVLPSNSNNEANYKMAHVSGVDHSNANNLPSSGMNSNFVHPLNPVPVNCTKNIDGRESSVDKILNVSPEEPKKGNQHKGSCPDPKVLKPKVMTASDLEEEKEVAKITKEINHASAHDPFESSENLRNTLFEETNTLESIIKDISSPNSTSFEKIWKDIKTQFEKGPVLKISVARCYPMKNRDADVLPYDHNRVELPSTKDDYINASHIKGLTQHSPRYIATQSPTSGTLSDFWTMVWQEQVETVINLVPEDTHSIFIYWPIDRKIPVKVGSLEISLQSSKNEVPFLTEKLMTIMNNSTNTSRVVVFIQATKQVNTLSLLLDVACLLLKYHRQQRVLTHPIVVHCQVGSGKTASVIILSSCLSEINVGSIKHDENGLASLVPLPSGIASHLMRQRKGVLKDKESLKMVYEALLTHCQNILIKYDLKKPSPQPLLETKREDPHDLSKIMDEISLTDSSSPIKKITKQDFLKPIMGLNPDMKSNDPLSQLDPLWSLKLKS</sequence>
<dbReference type="SMART" id="SM01041">
    <property type="entry name" value="BRO1"/>
    <property type="match status" value="1"/>
</dbReference>
<dbReference type="OrthoDB" id="10266451at2759"/>
<reference evidence="9" key="1">
    <citation type="submission" date="2014-05" db="EMBL/GenBank/DDBJ databases">
        <authorList>
            <person name="Chronopoulou M."/>
        </authorList>
    </citation>
    <scope>NUCLEOTIDE SEQUENCE</scope>
    <source>
        <tissue evidence="9">Whole organism</tissue>
    </source>
</reference>
<feature type="region of interest" description="Disordered" evidence="6">
    <location>
        <begin position="847"/>
        <end position="947"/>
    </location>
</feature>
<keyword evidence="5" id="KW-0175">Coiled coil</keyword>
<dbReference type="EMBL" id="HACA01030810">
    <property type="protein sequence ID" value="CDW48171.1"/>
    <property type="molecule type" value="Transcribed_RNA"/>
</dbReference>
<organism evidence="9">
    <name type="scientific">Lepeophtheirus salmonis</name>
    <name type="common">Salmon louse</name>
    <name type="synonym">Caligus salmonis</name>
    <dbReference type="NCBI Taxonomy" id="72036"/>
    <lineage>
        <taxon>Eukaryota</taxon>
        <taxon>Metazoa</taxon>
        <taxon>Ecdysozoa</taxon>
        <taxon>Arthropoda</taxon>
        <taxon>Crustacea</taxon>
        <taxon>Multicrustacea</taxon>
        <taxon>Hexanauplia</taxon>
        <taxon>Copepoda</taxon>
        <taxon>Siphonostomatoida</taxon>
        <taxon>Caligidae</taxon>
        <taxon>Lepeophtheirus</taxon>
    </lineage>
</organism>
<dbReference type="InterPro" id="IPR000242">
    <property type="entry name" value="PTP_cat"/>
</dbReference>
<feature type="coiled-coil region" evidence="5">
    <location>
        <begin position="473"/>
        <end position="500"/>
    </location>
</feature>
<dbReference type="PANTHER" id="PTHR23030:SF30">
    <property type="entry name" value="TYROSINE-PROTEIN PHOSPHATASE NON-RECEPTOR TYPE 23"/>
    <property type="match status" value="1"/>
</dbReference>
<proteinExistence type="predicted"/>
<feature type="region of interest" description="Disordered" evidence="6">
    <location>
        <begin position="1146"/>
        <end position="1174"/>
    </location>
</feature>
<dbReference type="PRINTS" id="PR00700">
    <property type="entry name" value="PRTYPHPHTASE"/>
</dbReference>
<keyword evidence="4" id="KW-0967">Endosome</keyword>
<feature type="region of interest" description="Disordered" evidence="6">
    <location>
        <begin position="783"/>
        <end position="826"/>
    </location>
</feature>
<protein>
    <recommendedName>
        <fullName evidence="10">Tyrosine-protein phosphatase non-receptor type 23</fullName>
    </recommendedName>
</protein>
<dbReference type="Pfam" id="PF00102">
    <property type="entry name" value="Y_phosphatase"/>
    <property type="match status" value="1"/>
</dbReference>
<evidence type="ECO:0000259" key="8">
    <source>
        <dbReference type="PROSITE" id="PS51180"/>
    </source>
</evidence>
<dbReference type="InterPro" id="IPR003595">
    <property type="entry name" value="Tyr_Pase_cat"/>
</dbReference>
<dbReference type="InterPro" id="IPR004328">
    <property type="entry name" value="BRO1_dom"/>
</dbReference>
<dbReference type="GO" id="GO:0045022">
    <property type="term" value="P:early endosome to late endosome transport"/>
    <property type="evidence" value="ECO:0007669"/>
    <property type="project" value="TreeGrafter"/>
</dbReference>
<feature type="compositionally biased region" description="Low complexity" evidence="6">
    <location>
        <begin position="882"/>
        <end position="892"/>
    </location>
</feature>
<feature type="region of interest" description="Disordered" evidence="6">
    <location>
        <begin position="1296"/>
        <end position="1316"/>
    </location>
</feature>
<dbReference type="GO" id="GO:0004725">
    <property type="term" value="F:protein tyrosine phosphatase activity"/>
    <property type="evidence" value="ECO:0007669"/>
    <property type="project" value="InterPro"/>
</dbReference>
<dbReference type="GO" id="GO:0043328">
    <property type="term" value="P:protein transport to vacuole involved in ubiquitin-dependent protein catabolic process via the multivesicular body sorting pathway"/>
    <property type="evidence" value="ECO:0007669"/>
    <property type="project" value="TreeGrafter"/>
</dbReference>
<evidence type="ECO:0008006" key="10">
    <source>
        <dbReference type="Google" id="ProtNLM"/>
    </source>
</evidence>
<dbReference type="GO" id="GO:0005768">
    <property type="term" value="C:endosome"/>
    <property type="evidence" value="ECO:0007669"/>
    <property type="project" value="UniProtKB-SubCell"/>
</dbReference>
<feature type="domain" description="BRO1" evidence="8">
    <location>
        <begin position="8"/>
        <end position="417"/>
    </location>
</feature>
<accession>A0A0K2VE59</accession>
<feature type="compositionally biased region" description="Polar residues" evidence="6">
    <location>
        <begin position="783"/>
        <end position="798"/>
    </location>
</feature>
<dbReference type="Pfam" id="PF13949">
    <property type="entry name" value="ALIX_LYPXL_bnd"/>
    <property type="match status" value="1"/>
</dbReference>
<dbReference type="InterPro" id="IPR025304">
    <property type="entry name" value="ALIX_V_dom"/>
</dbReference>